<dbReference type="GO" id="GO:0006508">
    <property type="term" value="P:proteolysis"/>
    <property type="evidence" value="ECO:0007669"/>
    <property type="project" value="UniProtKB-KW"/>
</dbReference>
<organism evidence="10">
    <name type="scientific">marine sediment metagenome</name>
    <dbReference type="NCBI Taxonomy" id="412755"/>
    <lineage>
        <taxon>unclassified sequences</taxon>
        <taxon>metagenomes</taxon>
        <taxon>ecological metagenomes</taxon>
    </lineage>
</organism>
<dbReference type="PROSITE" id="PS00136">
    <property type="entry name" value="SUBTILASE_ASP"/>
    <property type="match status" value="1"/>
</dbReference>
<evidence type="ECO:0000256" key="5">
    <source>
        <dbReference type="ARBA" id="ARBA00022729"/>
    </source>
</evidence>
<feature type="domain" description="Dockerin" evidence="9">
    <location>
        <begin position="1823"/>
        <end position="1886"/>
    </location>
</feature>
<dbReference type="Pfam" id="PF00404">
    <property type="entry name" value="Dockerin_1"/>
    <property type="match status" value="1"/>
</dbReference>
<dbReference type="GO" id="GO:0005576">
    <property type="term" value="C:extracellular region"/>
    <property type="evidence" value="ECO:0007669"/>
    <property type="project" value="UniProtKB-SubCell"/>
</dbReference>
<dbReference type="InterPro" id="IPR016134">
    <property type="entry name" value="Dockerin_dom"/>
</dbReference>
<dbReference type="InterPro" id="IPR032812">
    <property type="entry name" value="SbsA_Ig"/>
</dbReference>
<evidence type="ECO:0000256" key="2">
    <source>
        <dbReference type="ARBA" id="ARBA00011073"/>
    </source>
</evidence>
<keyword evidence="7" id="KW-0720">Serine protease</keyword>
<dbReference type="Gene3D" id="2.60.40.10">
    <property type="entry name" value="Immunoglobulins"/>
    <property type="match status" value="1"/>
</dbReference>
<dbReference type="CDD" id="cd07473">
    <property type="entry name" value="Peptidases_S8_Subtilisin_like"/>
    <property type="match status" value="1"/>
</dbReference>
<dbReference type="SUPFAM" id="SSF50969">
    <property type="entry name" value="YVTN repeat-like/Quinoprotein amine dehydrogenase"/>
    <property type="match status" value="1"/>
</dbReference>
<dbReference type="Gene3D" id="2.60.120.380">
    <property type="match status" value="3"/>
</dbReference>
<keyword evidence="5" id="KW-0732">Signal</keyword>
<proteinExistence type="inferred from homology"/>
<dbReference type="Pfam" id="PF17210">
    <property type="entry name" value="SdrD_B"/>
    <property type="match status" value="1"/>
</dbReference>
<dbReference type="PROSITE" id="PS51766">
    <property type="entry name" value="DOCKERIN"/>
    <property type="match status" value="1"/>
</dbReference>
<dbReference type="PANTHER" id="PTHR43399">
    <property type="entry name" value="SUBTILISIN-RELATED"/>
    <property type="match status" value="1"/>
</dbReference>
<reference evidence="10" key="1">
    <citation type="journal article" date="2015" name="Nature">
        <title>Complex archaea that bridge the gap between prokaryotes and eukaryotes.</title>
        <authorList>
            <person name="Spang A."/>
            <person name="Saw J.H."/>
            <person name="Jorgensen S.L."/>
            <person name="Zaremba-Niedzwiedzka K."/>
            <person name="Martijn J."/>
            <person name="Lind A.E."/>
            <person name="van Eijk R."/>
            <person name="Schleper C."/>
            <person name="Guy L."/>
            <person name="Ettema T.J."/>
        </authorList>
    </citation>
    <scope>NUCLEOTIDE SEQUENCE</scope>
</reference>
<dbReference type="Pfam" id="PF13205">
    <property type="entry name" value="Big_5"/>
    <property type="match status" value="1"/>
</dbReference>
<accession>A0A0F9WEW3</accession>
<comment type="caution">
    <text evidence="10">The sequence shown here is derived from an EMBL/GenBank/DDBJ whole genome shotgun (WGS) entry which is preliminary data.</text>
</comment>
<dbReference type="InterPro" id="IPR023828">
    <property type="entry name" value="Peptidase_S8_Ser-AS"/>
</dbReference>
<dbReference type="InterPro" id="IPR002105">
    <property type="entry name" value="Dockerin_1_rpt"/>
</dbReference>
<dbReference type="Gene3D" id="2.60.40.1220">
    <property type="match status" value="1"/>
</dbReference>
<dbReference type="InterPro" id="IPR034204">
    <property type="entry name" value="PfSUB1-like_cat_dom"/>
</dbReference>
<evidence type="ECO:0000313" key="10">
    <source>
        <dbReference type="EMBL" id="KKN76798.1"/>
    </source>
</evidence>
<dbReference type="InterPro" id="IPR015500">
    <property type="entry name" value="Peptidase_S8_subtilisin-rel"/>
</dbReference>
<gene>
    <name evidence="10" type="ORF">LCGC14_0366650</name>
</gene>
<dbReference type="InterPro" id="IPR033764">
    <property type="entry name" value="Sdr_B"/>
</dbReference>
<dbReference type="PROSITE" id="PS51892">
    <property type="entry name" value="SUBTILASE"/>
    <property type="match status" value="1"/>
</dbReference>
<dbReference type="InterPro" id="IPR014755">
    <property type="entry name" value="Cu-Rt/internalin_Ig-like"/>
</dbReference>
<dbReference type="SUPFAM" id="SSF52743">
    <property type="entry name" value="Subtilisin-like"/>
    <property type="match status" value="1"/>
</dbReference>
<keyword evidence="4" id="KW-0645">Protease</keyword>
<dbReference type="SUPFAM" id="SSF117074">
    <property type="entry name" value="Hypothetical protein PA1324"/>
    <property type="match status" value="1"/>
</dbReference>
<dbReference type="PROSITE" id="PS00138">
    <property type="entry name" value="SUBTILASE_SER"/>
    <property type="match status" value="1"/>
</dbReference>
<evidence type="ECO:0000256" key="1">
    <source>
        <dbReference type="ARBA" id="ARBA00004613"/>
    </source>
</evidence>
<dbReference type="PANTHER" id="PTHR43399:SF4">
    <property type="entry name" value="CELL WALL-ASSOCIATED PROTEASE"/>
    <property type="match status" value="1"/>
</dbReference>
<dbReference type="GO" id="GO:0004252">
    <property type="term" value="F:serine-type endopeptidase activity"/>
    <property type="evidence" value="ECO:0007669"/>
    <property type="project" value="InterPro"/>
</dbReference>
<feature type="region of interest" description="Disordered" evidence="8">
    <location>
        <begin position="1"/>
        <end position="21"/>
    </location>
</feature>
<dbReference type="EMBL" id="LAZR01000289">
    <property type="protein sequence ID" value="KKN76798.1"/>
    <property type="molecule type" value="Genomic_DNA"/>
</dbReference>
<evidence type="ECO:0000256" key="3">
    <source>
        <dbReference type="ARBA" id="ARBA00022525"/>
    </source>
</evidence>
<protein>
    <recommendedName>
        <fullName evidence="9">Dockerin domain-containing protein</fullName>
    </recommendedName>
</protein>
<dbReference type="Gene3D" id="1.10.1330.10">
    <property type="entry name" value="Dockerin domain"/>
    <property type="match status" value="1"/>
</dbReference>
<dbReference type="NCBIfam" id="NF012209">
    <property type="entry name" value="LEPR-8K"/>
    <property type="match status" value="1"/>
</dbReference>
<dbReference type="Pfam" id="PF00082">
    <property type="entry name" value="Peptidase_S8"/>
    <property type="match status" value="1"/>
</dbReference>
<dbReference type="GO" id="GO:0000272">
    <property type="term" value="P:polysaccharide catabolic process"/>
    <property type="evidence" value="ECO:0007669"/>
    <property type="project" value="InterPro"/>
</dbReference>
<keyword evidence="3" id="KW-0964">Secreted</keyword>
<dbReference type="SUPFAM" id="SSF63446">
    <property type="entry name" value="Type I dockerin domain"/>
    <property type="match status" value="1"/>
</dbReference>
<dbReference type="InterPro" id="IPR000209">
    <property type="entry name" value="Peptidase_S8/S53_dom"/>
</dbReference>
<dbReference type="InterPro" id="IPR023827">
    <property type="entry name" value="Peptidase_S8_Asp-AS"/>
</dbReference>
<dbReference type="InterPro" id="IPR022398">
    <property type="entry name" value="Peptidase_S8_His-AS"/>
</dbReference>
<dbReference type="InterPro" id="IPR011044">
    <property type="entry name" value="Quino_amine_DH_bsu"/>
</dbReference>
<feature type="region of interest" description="Disordered" evidence="8">
    <location>
        <begin position="1937"/>
        <end position="1956"/>
    </location>
</feature>
<evidence type="ECO:0000256" key="7">
    <source>
        <dbReference type="ARBA" id="ARBA00022825"/>
    </source>
</evidence>
<comment type="subcellular location">
    <subcellularLocation>
        <location evidence="1">Secreted</location>
    </subcellularLocation>
</comment>
<evidence type="ECO:0000259" key="9">
    <source>
        <dbReference type="PROSITE" id="PS51766"/>
    </source>
</evidence>
<dbReference type="InterPro" id="IPR051048">
    <property type="entry name" value="Peptidase_S8/S53_subtilisin"/>
</dbReference>
<evidence type="ECO:0000256" key="8">
    <source>
        <dbReference type="SAM" id="MobiDB-lite"/>
    </source>
</evidence>
<keyword evidence="6" id="KW-0378">Hydrolase</keyword>
<dbReference type="InterPro" id="IPR036852">
    <property type="entry name" value="Peptidase_S8/S53_dom_sf"/>
</dbReference>
<dbReference type="InterPro" id="IPR013783">
    <property type="entry name" value="Ig-like_fold"/>
</dbReference>
<name>A0A0F9WEW3_9ZZZZ</name>
<dbReference type="GO" id="GO:0004553">
    <property type="term" value="F:hydrolase activity, hydrolyzing O-glycosyl compounds"/>
    <property type="evidence" value="ECO:0007669"/>
    <property type="project" value="InterPro"/>
</dbReference>
<dbReference type="InterPro" id="IPR053786">
    <property type="entry name" value="LEPRxLL_CS"/>
</dbReference>
<sequence>MRTSDHFAPKDSPSSRRRAGDTFVQFEALEPRLMLSAGGGVLDGLLESGEAVAMDWNGQQVYATPGQWLLSLDGMSGTQDDQVIVARALLASDGGHSDSNGGSPLTMAEIGVVRQLSHTGLFLLESSDDVQYVDILSIASTLPGFQYIEPNFTIWVDAIPDDTMFDSLYGLHNTGQTGGTPDADIDAPEAWDIHTGTGSVVVGVIDTGVDYTHPDLVDNMWHNPGEIAGDGIDNDGNGFIDDYYGWDFINDDSDPMDGHSHGTHVSGTIAGVGNNAYGVTGVGWGTQIMALKFLSDGGRGDTSDAIEALDYTVMMRNRGVNIRLTSNSWGGGEFSQALADAVQRTADADMLFIAAAGNDSTDIDNPLFGYYPAAMTGDNQITVAATDHNDSLASFSNWGATSVDLGAPGVDILSTTPGDTFGTKSGTSMATPHVAGVAALAWDMNPTATYQEIRDAIFAGADPIPSLDGITVTGGRLNAYNTLQLMGLVIDSSSPGDGEVVTSFVTDFVINFRDPYDPATVQATDLLVNGITADTVTLDDADTVTFSFAVSPITVQGQQDMFIADGAVERLSDGLAMNAWPRTFRYDSLPMAVVGMTPTDGSIVSLPLTTIRFDLNEAVDPASVGLDDLVLNMGQVTGVAVIDTDTIEYTVQGLNAEIVWQVSLAGGALTDAFGNPNLPYIGSLELDFSTVPFPSPLESVLPAGSMIYDNTISGIVSAGGDTDSFTLEVDPAQTITVVLSPSAGLQGTVELVGPLGGLLSSVSATAAGDNVVVQTIPAATAGAYTIVVSGVGPSTGTYSLRTALNAAVEDEAHDGATNDTLATAQDIDPSFVDLGAGASRGAVEGLLETGDEDWYSFTLAAGDAASMALVSPADEARQVELYDAAGTLLAAGEDATNQIDRAILDFVASATGIYYLRVTGDGATRLIVLRNSTFDLSLVDPQDISETGVVLGSSRGTASSVEPDDFPAGTVLTNAFDGVTLTIEGYAGVVTSVASDYSSTGARVFGHDYMDYWNHYYEWLRADFHTPVAEFSIDIIGNDNDDPAIVRAYDAGYNLLEEVIDPAQPAGQVRTVTISRPTADIAYMLASSTIHQSVMLDNLVIPGVRGDEYSIPVQAGDTLTITTSTPADGAGEPINNLDAAIELYDPLGNLVASDDNSAPDGRNALLTHLATASGDYVINIYNAAGAGDYVLGVDGYTGGVARALTVTGTDPADGVHMGSSAPTQMVVSFSGPLLMSTLDASDLTIDGLPATGVTVVDARTIIFDLPTITTGLHTVQIAAGALTSLRSVASDAYSGQFEVDVTAPRVISSTLTEGDVVAPGDLTVTIGFDEPMDASTIAANHVWLAGAVTGSKSPTSVTYDPATQSVTVTYTALPTDTYTFALLSWSGFDDVYGNSLDGEPVWPLRSGDGVAGGDFVVHFTVDPSTSSIAGQVFNDLDGDETRDAGEEGLDGRTVELVAAGTGQVVASVVTVSVDVNGDTQIDPETESGLYAFSNLPRGDYLVRQIAPGGWSQTAPLAAAPARAFAAELVGANVTFTEFDVTDGSAINSFAGPQPIQSSGFQGLAVGSNSLFYVDANDFVTPTLWEVDRDTGAVIDSDALSFGPVHAIKGMAWLGGELFIQYMPNEIAVWDPVTDALVRTFTVSANVSGSLAAAADRATLFDTNSNGDLLEIDPADGSILNTIALGLGSLDGGLAYANGELLAVTSLLGAFVQRLDPATGAHLGDLTLGNGTSAIIGLGAYSSGGLVPTTHAVALGIGESVTDLDFGAWQDGLPGDVDLDGDIDAGDIDLLFQSYGSGVESRFDIDGDGDADADDIDVLIRDILDTEYADFNLDGQVDATDLAILKAGFAQAGGWASGNANGDGLADGTDLAILKANFGFVRPEAPAEAPTEAPAEGGGAAPLAVSAAVELAPVQPVTVTPAVAPAVDEVAPVAEPVASIGQSRSETKQPEPAPALRPAPVPAIDFDAPVASPRAAVSLPLVIDEAVFAAAGNRISKPIPPPISESRPMPMAPPVVSALLSSRRHQAKEPGILPILLPAAHGEQKTPFDVDPLDVADLLAESIDTFALPQL</sequence>
<evidence type="ECO:0000256" key="6">
    <source>
        <dbReference type="ARBA" id="ARBA00022801"/>
    </source>
</evidence>
<comment type="similarity">
    <text evidence="2">Belongs to the peptidase S8 family.</text>
</comment>
<dbReference type="InterPro" id="IPR036439">
    <property type="entry name" value="Dockerin_dom_sf"/>
</dbReference>
<evidence type="ECO:0000256" key="4">
    <source>
        <dbReference type="ARBA" id="ARBA00022670"/>
    </source>
</evidence>
<dbReference type="PROSITE" id="PS00137">
    <property type="entry name" value="SUBTILASE_HIS"/>
    <property type="match status" value="1"/>
</dbReference>
<dbReference type="Gene3D" id="3.40.50.200">
    <property type="entry name" value="Peptidase S8/S53 domain"/>
    <property type="match status" value="1"/>
</dbReference>
<dbReference type="PRINTS" id="PR00723">
    <property type="entry name" value="SUBTILISIN"/>
</dbReference>